<dbReference type="GO" id="GO:0008080">
    <property type="term" value="F:N-acetyltransferase activity"/>
    <property type="evidence" value="ECO:0007669"/>
    <property type="project" value="TreeGrafter"/>
</dbReference>
<dbReference type="GeneID" id="19171239"/>
<dbReference type="PANTHER" id="PTHR10545:SF29">
    <property type="entry name" value="GH14572P-RELATED"/>
    <property type="match status" value="1"/>
</dbReference>
<organism evidence="5 6">
    <name type="scientific">Capronia epimyces CBS 606.96</name>
    <dbReference type="NCBI Taxonomy" id="1182542"/>
    <lineage>
        <taxon>Eukaryota</taxon>
        <taxon>Fungi</taxon>
        <taxon>Dikarya</taxon>
        <taxon>Ascomycota</taxon>
        <taxon>Pezizomycotina</taxon>
        <taxon>Eurotiomycetes</taxon>
        <taxon>Chaetothyriomycetidae</taxon>
        <taxon>Chaetothyriales</taxon>
        <taxon>Herpotrichiellaceae</taxon>
        <taxon>Capronia</taxon>
    </lineage>
</organism>
<dbReference type="InterPro" id="IPR051016">
    <property type="entry name" value="Diverse_Substrate_AcTransf"/>
</dbReference>
<evidence type="ECO:0000313" key="5">
    <source>
        <dbReference type="EMBL" id="EXJ80851.1"/>
    </source>
</evidence>
<protein>
    <submittedName>
        <fullName evidence="5">Acetyltransferase</fullName>
    </submittedName>
</protein>
<gene>
    <name evidence="5" type="ORF">A1O3_07137</name>
</gene>
<dbReference type="EMBL" id="AMGY01000006">
    <property type="protein sequence ID" value="EXJ80851.1"/>
    <property type="molecule type" value="Genomic_DNA"/>
</dbReference>
<dbReference type="HOGENOM" id="CLU_013985_41_2_1"/>
<dbReference type="Gene3D" id="3.40.630.30">
    <property type="match status" value="1"/>
</dbReference>
<dbReference type="Proteomes" id="UP000019478">
    <property type="component" value="Unassembled WGS sequence"/>
</dbReference>
<keyword evidence="6" id="KW-1185">Reference proteome</keyword>
<dbReference type="PANTHER" id="PTHR10545">
    <property type="entry name" value="DIAMINE N-ACETYLTRANSFERASE"/>
    <property type="match status" value="1"/>
</dbReference>
<dbReference type="PROSITE" id="PS51186">
    <property type="entry name" value="GNAT"/>
    <property type="match status" value="1"/>
</dbReference>
<evidence type="ECO:0000256" key="1">
    <source>
        <dbReference type="ARBA" id="ARBA00008694"/>
    </source>
</evidence>
<evidence type="ECO:0000259" key="4">
    <source>
        <dbReference type="PROSITE" id="PS51186"/>
    </source>
</evidence>
<dbReference type="Pfam" id="PF00583">
    <property type="entry name" value="Acetyltransf_1"/>
    <property type="match status" value="1"/>
</dbReference>
<keyword evidence="2 5" id="KW-0808">Transferase</keyword>
<dbReference type="InterPro" id="IPR000182">
    <property type="entry name" value="GNAT_dom"/>
</dbReference>
<sequence length="197" mass="21888">MAEIQTRTYTIRYARQSDVPVILQLIQELAEYEKSLHEVGATEESLRATLSFPEPSRPSGFTEGFAKTLLISPRSSASAGGSDGDSAEQQPEVAGMALFFHNYSTWTAAPGIYLEDLFVRPQYRGTGFGTALIQALARECLRLGCKRLDWSVLKWNTPSIEFYTGESIGATRMEEWVGMRVDTENLPRLAAKGERAK</sequence>
<dbReference type="RefSeq" id="XP_007735439.1">
    <property type="nucleotide sequence ID" value="XM_007737249.1"/>
</dbReference>
<evidence type="ECO:0000256" key="2">
    <source>
        <dbReference type="ARBA" id="ARBA00022679"/>
    </source>
</evidence>
<reference evidence="5 6" key="1">
    <citation type="submission" date="2013-03" db="EMBL/GenBank/DDBJ databases">
        <title>The Genome Sequence of Capronia epimyces CBS 606.96.</title>
        <authorList>
            <consortium name="The Broad Institute Genomics Platform"/>
            <person name="Cuomo C."/>
            <person name="de Hoog S."/>
            <person name="Gorbushina A."/>
            <person name="Walker B."/>
            <person name="Young S.K."/>
            <person name="Zeng Q."/>
            <person name="Gargeya S."/>
            <person name="Fitzgerald M."/>
            <person name="Haas B."/>
            <person name="Abouelleil A."/>
            <person name="Allen A.W."/>
            <person name="Alvarado L."/>
            <person name="Arachchi H.M."/>
            <person name="Berlin A.M."/>
            <person name="Chapman S.B."/>
            <person name="Gainer-Dewar J."/>
            <person name="Goldberg J."/>
            <person name="Griggs A."/>
            <person name="Gujja S."/>
            <person name="Hansen M."/>
            <person name="Howarth C."/>
            <person name="Imamovic A."/>
            <person name="Ireland A."/>
            <person name="Larimer J."/>
            <person name="McCowan C."/>
            <person name="Murphy C."/>
            <person name="Pearson M."/>
            <person name="Poon T.W."/>
            <person name="Priest M."/>
            <person name="Roberts A."/>
            <person name="Saif S."/>
            <person name="Shea T."/>
            <person name="Sisk P."/>
            <person name="Sykes S."/>
            <person name="Wortman J."/>
            <person name="Nusbaum C."/>
            <person name="Birren B."/>
        </authorList>
    </citation>
    <scope>NUCLEOTIDE SEQUENCE [LARGE SCALE GENOMIC DNA]</scope>
    <source>
        <strain evidence="5 6">CBS 606.96</strain>
    </source>
</reference>
<proteinExistence type="inferred from homology"/>
<dbReference type="CDD" id="cd04301">
    <property type="entry name" value="NAT_SF"/>
    <property type="match status" value="1"/>
</dbReference>
<keyword evidence="3" id="KW-0012">Acyltransferase</keyword>
<dbReference type="AlphaFoldDB" id="W9XV50"/>
<dbReference type="FunFam" id="3.40.630.30:FF:000064">
    <property type="entry name" value="GNAT family acetyltransferase"/>
    <property type="match status" value="1"/>
</dbReference>
<dbReference type="SUPFAM" id="SSF55729">
    <property type="entry name" value="Acyl-CoA N-acyltransferases (Nat)"/>
    <property type="match status" value="1"/>
</dbReference>
<comment type="caution">
    <text evidence="5">The sequence shown here is derived from an EMBL/GenBank/DDBJ whole genome shotgun (WGS) entry which is preliminary data.</text>
</comment>
<dbReference type="STRING" id="1182542.W9XV50"/>
<name>W9XV50_9EURO</name>
<accession>W9XV50</accession>
<evidence type="ECO:0000313" key="6">
    <source>
        <dbReference type="Proteomes" id="UP000019478"/>
    </source>
</evidence>
<dbReference type="eggNOG" id="KOG3216">
    <property type="taxonomic scope" value="Eukaryota"/>
</dbReference>
<feature type="domain" description="N-acetyltransferase" evidence="4">
    <location>
        <begin position="9"/>
        <end position="192"/>
    </location>
</feature>
<dbReference type="OrthoDB" id="7305308at2759"/>
<dbReference type="InterPro" id="IPR016181">
    <property type="entry name" value="Acyl_CoA_acyltransferase"/>
</dbReference>
<comment type="similarity">
    <text evidence="1">Belongs to the acetyltransferase family.</text>
</comment>
<evidence type="ECO:0000256" key="3">
    <source>
        <dbReference type="ARBA" id="ARBA00023315"/>
    </source>
</evidence>